<gene>
    <name evidence="7" type="ORF">DVH21_29010</name>
    <name evidence="8" type="ORF">F6X54_02825</name>
</gene>
<evidence type="ECO:0000313" key="8">
    <source>
        <dbReference type="EMBL" id="KAB1118670.1"/>
    </source>
</evidence>
<dbReference type="Proteomes" id="UP000253958">
    <property type="component" value="Chromosome"/>
</dbReference>
<evidence type="ECO:0000256" key="4">
    <source>
        <dbReference type="ARBA" id="ARBA00023136"/>
    </source>
</evidence>
<feature type="transmembrane region" description="Helical" evidence="5">
    <location>
        <begin position="357"/>
        <end position="382"/>
    </location>
</feature>
<organism evidence="7 9">
    <name type="scientific">Micromonospora aurantiaca</name>
    <name type="common">nom. illeg.</name>
    <dbReference type="NCBI Taxonomy" id="47850"/>
    <lineage>
        <taxon>Bacteria</taxon>
        <taxon>Bacillati</taxon>
        <taxon>Actinomycetota</taxon>
        <taxon>Actinomycetes</taxon>
        <taxon>Micromonosporales</taxon>
        <taxon>Micromonosporaceae</taxon>
        <taxon>Micromonospora</taxon>
    </lineage>
</organism>
<proteinExistence type="predicted"/>
<keyword evidence="3 5" id="KW-1133">Transmembrane helix</keyword>
<dbReference type="GO" id="GO:0016020">
    <property type="term" value="C:membrane"/>
    <property type="evidence" value="ECO:0007669"/>
    <property type="project" value="UniProtKB-SubCell"/>
</dbReference>
<feature type="transmembrane region" description="Helical" evidence="5">
    <location>
        <begin position="470"/>
        <end position="491"/>
    </location>
</feature>
<evidence type="ECO:0000313" key="10">
    <source>
        <dbReference type="Proteomes" id="UP000471364"/>
    </source>
</evidence>
<evidence type="ECO:0000313" key="7">
    <source>
        <dbReference type="EMBL" id="AXH93633.1"/>
    </source>
</evidence>
<accession>A0A6N3K9I3</accession>
<dbReference type="EMBL" id="WAAR01000006">
    <property type="protein sequence ID" value="KAB1118670.1"/>
    <property type="molecule type" value="Genomic_DNA"/>
</dbReference>
<protein>
    <submittedName>
        <fullName evidence="7">ABC transporter permease</fullName>
    </submittedName>
</protein>
<reference evidence="7 9" key="2">
    <citation type="submission" date="2018-08" db="EMBL/GenBank/DDBJ databases">
        <title>Streptomyces kandeliansis sp. nov., an endophytic bacterium isolated from mangrove plant.</title>
        <authorList>
            <person name="Wang R."/>
        </authorList>
    </citation>
    <scope>NUCLEOTIDE SEQUENCE [LARGE SCALE GENOMIC DNA]</scope>
    <source>
        <strain evidence="7">110B</strain>
        <strain evidence="9">H14(2018)</strain>
    </source>
</reference>
<evidence type="ECO:0000256" key="2">
    <source>
        <dbReference type="ARBA" id="ARBA00022692"/>
    </source>
</evidence>
<keyword evidence="10" id="KW-1185">Reference proteome</keyword>
<name>A0A6N3K9I3_9ACTN</name>
<evidence type="ECO:0000256" key="5">
    <source>
        <dbReference type="SAM" id="Phobius"/>
    </source>
</evidence>
<feature type="transmembrane region" description="Helical" evidence="5">
    <location>
        <begin position="212"/>
        <end position="231"/>
    </location>
</feature>
<reference evidence="7 9" key="1">
    <citation type="submission" date="2018-07" db="EMBL/GenBank/DDBJ databases">
        <authorList>
            <person name="Ye Y."/>
        </authorList>
    </citation>
    <scope>NUCLEOTIDE SEQUENCE [LARGE SCALE GENOMIC DNA]</scope>
    <source>
        <strain evidence="7">110B</strain>
        <strain evidence="9">H14(2018)</strain>
    </source>
</reference>
<keyword evidence="2 5" id="KW-0812">Transmembrane</keyword>
<feature type="transmembrane region" description="Helical" evidence="5">
    <location>
        <begin position="268"/>
        <end position="288"/>
    </location>
</feature>
<feature type="transmembrane region" description="Helical" evidence="5">
    <location>
        <begin position="100"/>
        <end position="122"/>
    </location>
</feature>
<feature type="transmembrane region" description="Helical" evidence="5">
    <location>
        <begin position="21"/>
        <end position="41"/>
    </location>
</feature>
<dbReference type="GO" id="GO:0140359">
    <property type="term" value="F:ABC-type transporter activity"/>
    <property type="evidence" value="ECO:0007669"/>
    <property type="project" value="InterPro"/>
</dbReference>
<dbReference type="Proteomes" id="UP000471364">
    <property type="component" value="Unassembled WGS sequence"/>
</dbReference>
<comment type="subcellular location">
    <subcellularLocation>
        <location evidence="1">Membrane</location>
        <topology evidence="1">Multi-pass membrane protein</topology>
    </subcellularLocation>
</comment>
<feature type="transmembrane region" description="Helical" evidence="5">
    <location>
        <begin position="134"/>
        <end position="154"/>
    </location>
</feature>
<feature type="domain" description="ABC-2 type transporter transmembrane" evidence="6">
    <location>
        <begin position="85"/>
        <end position="231"/>
    </location>
</feature>
<dbReference type="AlphaFoldDB" id="A0A6N3K9I3"/>
<evidence type="ECO:0000256" key="1">
    <source>
        <dbReference type="ARBA" id="ARBA00004141"/>
    </source>
</evidence>
<keyword evidence="4 5" id="KW-0472">Membrane</keyword>
<feature type="transmembrane region" description="Helical" evidence="5">
    <location>
        <begin position="388"/>
        <end position="409"/>
    </location>
</feature>
<evidence type="ECO:0000256" key="3">
    <source>
        <dbReference type="ARBA" id="ARBA00022989"/>
    </source>
</evidence>
<feature type="transmembrane region" description="Helical" evidence="5">
    <location>
        <begin position="61"/>
        <end position="79"/>
    </location>
</feature>
<feature type="transmembrane region" description="Helical" evidence="5">
    <location>
        <begin position="416"/>
        <end position="435"/>
    </location>
</feature>
<feature type="transmembrane region" description="Helical" evidence="5">
    <location>
        <begin position="318"/>
        <end position="337"/>
    </location>
</feature>
<evidence type="ECO:0000259" key="6">
    <source>
        <dbReference type="Pfam" id="PF12698"/>
    </source>
</evidence>
<sequence length="524" mass="54468">MPVTVLAFVRRFLADYARNRVNLLLLVVVPVVFVAVVAGTLADAARILGGRGGAAVENATAAWSAAFLAGIGMYFQSAATRDTDQRVVLAGLRPARMVAARLLTGLALAVLVSAIALVTLALRTGIDRPGHVVVGTLMAAVIYVAIGTAVGTLVSNPVNGSVVVLLIWILDVFLGPAMGAQERVGTRILPTHFVTSWMVDLPSGHAGRLGDVGWALVWTVAAVAVAWTLAVRRTRRAGQPRRRQRPGGWRAQLAGAGRAAWRDARRNPALWALYVAVPVIFILLADAITPDQPITVTVREHGRRLAGSYPMPEVHGATMAPIAVASLAALAGLFTLLDSRAGDRRAALAGLRPAALLAGRLGVLAAAALLATVVSLATTASVFDAVRWPVYAAGNLLVAGTYALVGALLAPVFGRVGGVFMAFLLPFLDLGISQSPMLRSQPPSWAKALPGYGSVRVLLDGALTRGFDELGALVLASGWIVVLSLAVAVAYRRSVSPPGSLVTALARPAASRPGQSGTFNGVRG</sequence>
<dbReference type="InterPro" id="IPR013525">
    <property type="entry name" value="ABC2_TM"/>
</dbReference>
<reference evidence="8 10" key="3">
    <citation type="submission" date="2019-09" db="EMBL/GenBank/DDBJ databases">
        <title>High taxonomic diversity of Micromonospora strains isolated from Medicago sativa nodules in different geographical locations.</title>
        <authorList>
            <person name="Martinez-Hidalgo P."/>
            <person name="Flores-Felix J.D."/>
            <person name="Velazquez E."/>
            <person name="Brau L."/>
            <person name="Trujillo M.E."/>
            <person name="Martinez-Molina E."/>
        </authorList>
    </citation>
    <scope>NUCLEOTIDE SEQUENCE [LARGE SCALE GENOMIC DNA]</scope>
    <source>
        <strain evidence="8 10">ALFB5</strain>
    </source>
</reference>
<feature type="transmembrane region" description="Helical" evidence="5">
    <location>
        <begin position="161"/>
        <end position="180"/>
    </location>
</feature>
<evidence type="ECO:0000313" key="9">
    <source>
        <dbReference type="Proteomes" id="UP000253958"/>
    </source>
</evidence>
<dbReference type="EMBL" id="CP031263">
    <property type="protein sequence ID" value="AXH93633.1"/>
    <property type="molecule type" value="Genomic_DNA"/>
</dbReference>
<dbReference type="Pfam" id="PF12698">
    <property type="entry name" value="ABC2_membrane_3"/>
    <property type="match status" value="1"/>
</dbReference>